<evidence type="ECO:0000256" key="6">
    <source>
        <dbReference type="ARBA" id="ARBA00012487"/>
    </source>
</evidence>
<evidence type="ECO:0000256" key="15">
    <source>
        <dbReference type="ARBA" id="ARBA00023264"/>
    </source>
</evidence>
<dbReference type="GO" id="GO:0005789">
    <property type="term" value="C:endoplasmic reticulum membrane"/>
    <property type="evidence" value="ECO:0007669"/>
    <property type="project" value="TreeGrafter"/>
</dbReference>
<evidence type="ECO:0000256" key="9">
    <source>
        <dbReference type="ARBA" id="ARBA00022692"/>
    </source>
</evidence>
<evidence type="ECO:0000313" key="19">
    <source>
        <dbReference type="EMBL" id="KAI5071737.1"/>
    </source>
</evidence>
<dbReference type="GO" id="GO:0008654">
    <property type="term" value="P:phospholipid biosynthetic process"/>
    <property type="evidence" value="ECO:0007669"/>
    <property type="project" value="UniProtKB-KW"/>
</dbReference>
<dbReference type="EMBL" id="JABFUD020000013">
    <property type="protein sequence ID" value="KAI5071737.1"/>
    <property type="molecule type" value="Genomic_DNA"/>
</dbReference>
<evidence type="ECO:0000313" key="20">
    <source>
        <dbReference type="Proteomes" id="UP000886520"/>
    </source>
</evidence>
<evidence type="ECO:0000256" key="3">
    <source>
        <dbReference type="ARBA" id="ARBA00005119"/>
    </source>
</evidence>
<keyword evidence="11 18" id="KW-1133">Transmembrane helix</keyword>
<name>A0A9D4ZF30_ADICA</name>
<evidence type="ECO:0000256" key="13">
    <source>
        <dbReference type="ARBA" id="ARBA00023136"/>
    </source>
</evidence>
<keyword evidence="20" id="KW-1185">Reference proteome</keyword>
<dbReference type="Pfam" id="PF01148">
    <property type="entry name" value="CTP_transf_1"/>
    <property type="match status" value="2"/>
</dbReference>
<evidence type="ECO:0000256" key="5">
    <source>
        <dbReference type="ARBA" id="ARBA00010185"/>
    </source>
</evidence>
<keyword evidence="13 18" id="KW-0472">Membrane</keyword>
<keyword evidence="15" id="KW-1208">Phospholipid metabolism</keyword>
<comment type="catalytic activity">
    <reaction evidence="1 16">
        <text>a 1,2-diacyl-sn-glycero-3-phosphate + CTP + H(+) = a CDP-1,2-diacyl-sn-glycerol + diphosphate</text>
        <dbReference type="Rhea" id="RHEA:16229"/>
        <dbReference type="ChEBI" id="CHEBI:15378"/>
        <dbReference type="ChEBI" id="CHEBI:33019"/>
        <dbReference type="ChEBI" id="CHEBI:37563"/>
        <dbReference type="ChEBI" id="CHEBI:58332"/>
        <dbReference type="ChEBI" id="CHEBI:58608"/>
        <dbReference type="EC" id="2.7.7.41"/>
    </reaction>
</comment>
<evidence type="ECO:0000256" key="17">
    <source>
        <dbReference type="SAM" id="MobiDB-lite"/>
    </source>
</evidence>
<keyword evidence="8 16" id="KW-0808">Transferase</keyword>
<dbReference type="EC" id="2.7.7.41" evidence="6 16"/>
<organism evidence="19 20">
    <name type="scientific">Adiantum capillus-veneris</name>
    <name type="common">Maidenhair fern</name>
    <dbReference type="NCBI Taxonomy" id="13818"/>
    <lineage>
        <taxon>Eukaryota</taxon>
        <taxon>Viridiplantae</taxon>
        <taxon>Streptophyta</taxon>
        <taxon>Embryophyta</taxon>
        <taxon>Tracheophyta</taxon>
        <taxon>Polypodiopsida</taxon>
        <taxon>Polypodiidae</taxon>
        <taxon>Polypodiales</taxon>
        <taxon>Pteridineae</taxon>
        <taxon>Pteridaceae</taxon>
        <taxon>Vittarioideae</taxon>
        <taxon>Adiantum</taxon>
    </lineage>
</organism>
<proteinExistence type="inferred from homology"/>
<comment type="subcellular location">
    <subcellularLocation>
        <location evidence="2">Membrane</location>
        <topology evidence="2">Multi-pass membrane protein</topology>
    </subcellularLocation>
</comment>
<evidence type="ECO:0000256" key="11">
    <source>
        <dbReference type="ARBA" id="ARBA00022989"/>
    </source>
</evidence>
<keyword evidence="9 16" id="KW-0812">Transmembrane</keyword>
<comment type="pathway">
    <text evidence="3 16">Phospholipid metabolism; CDP-diacylglycerol biosynthesis; CDP-diacylglycerol from sn-glycerol 3-phosphate: step 3/3.</text>
</comment>
<feature type="transmembrane region" description="Helical" evidence="18">
    <location>
        <begin position="206"/>
        <end position="224"/>
    </location>
</feature>
<dbReference type="PANTHER" id="PTHR13773">
    <property type="entry name" value="PHOSPHATIDATE CYTIDYLYLTRANSFERASE"/>
    <property type="match status" value="1"/>
</dbReference>
<keyword evidence="12" id="KW-0443">Lipid metabolism</keyword>
<dbReference type="PANTHER" id="PTHR13773:SF8">
    <property type="entry name" value="PHOSPHATIDATE CYTIDYLYLTRANSFERASE, PHOTORECEPTOR-SPECIFIC"/>
    <property type="match status" value="1"/>
</dbReference>
<accession>A0A9D4ZF30</accession>
<evidence type="ECO:0000256" key="1">
    <source>
        <dbReference type="ARBA" id="ARBA00001698"/>
    </source>
</evidence>
<evidence type="ECO:0000256" key="14">
    <source>
        <dbReference type="ARBA" id="ARBA00023209"/>
    </source>
</evidence>
<evidence type="ECO:0000256" key="8">
    <source>
        <dbReference type="ARBA" id="ARBA00022679"/>
    </source>
</evidence>
<keyword evidence="10 16" id="KW-0548">Nucleotidyltransferase</keyword>
<dbReference type="InterPro" id="IPR016720">
    <property type="entry name" value="PC_Trfase_euk"/>
</dbReference>
<evidence type="ECO:0000256" key="7">
    <source>
        <dbReference type="ARBA" id="ARBA00022516"/>
    </source>
</evidence>
<feature type="transmembrane region" description="Helical" evidence="18">
    <location>
        <begin position="120"/>
        <end position="147"/>
    </location>
</feature>
<sequence length="367" mass="40576">MPSSLFVAPRSLGLVVYPAIFSFSNSLSDIGGVNHRNRGSGDVTLFGRDGTGDAGMQNRTGRRDAEGSLTSDAEGTRVAGSAWRRTLLLQDSFWRMEANNLLLDDQQTSTKFLSRTCSTLWMLVGFFLILYMGHVYIWAMIVVIQIFMAKELFNLAAREKSWLGSKSLNWCLFPASLLVINDIAAYTCGRIIGRTPLIKLSPKKTWEGFVGALIVTVSSAFLLADWMGRSPWLTCPRQDLSTGPLSCDPNPSFHSLRSCHALAYGLFASIVAPFGGFFASGFKRAFRIKDFGDSIPGHGGITDRMDCQMLMAVFSYTYYQSFIAPPKLTFVDVLNQALNTLTREQQVELYTSLGKALAFSSLDFCSR</sequence>
<comment type="similarity">
    <text evidence="5 16">Belongs to the CDS family.</text>
</comment>
<comment type="caution">
    <text evidence="19">The sequence shown here is derived from an EMBL/GenBank/DDBJ whole genome shotgun (WGS) entry which is preliminary data.</text>
</comment>
<evidence type="ECO:0000256" key="10">
    <source>
        <dbReference type="ARBA" id="ARBA00022695"/>
    </source>
</evidence>
<evidence type="ECO:0000256" key="4">
    <source>
        <dbReference type="ARBA" id="ARBA00005189"/>
    </source>
</evidence>
<evidence type="ECO:0000256" key="2">
    <source>
        <dbReference type="ARBA" id="ARBA00004141"/>
    </source>
</evidence>
<dbReference type="AlphaFoldDB" id="A0A9D4ZF30"/>
<dbReference type="OrthoDB" id="10260889at2759"/>
<dbReference type="PROSITE" id="PS01315">
    <property type="entry name" value="CDS"/>
    <property type="match status" value="1"/>
</dbReference>
<gene>
    <name evidence="19" type="ORF">GOP47_0013988</name>
</gene>
<reference evidence="19" key="1">
    <citation type="submission" date="2021-01" db="EMBL/GenBank/DDBJ databases">
        <title>Adiantum capillus-veneris genome.</title>
        <authorList>
            <person name="Fang Y."/>
            <person name="Liao Q."/>
        </authorList>
    </citation>
    <scope>NUCLEOTIDE SEQUENCE</scope>
    <source>
        <strain evidence="19">H3</strain>
        <tissue evidence="19">Leaf</tissue>
    </source>
</reference>
<dbReference type="GO" id="GO:0004605">
    <property type="term" value="F:phosphatidate cytidylyltransferase activity"/>
    <property type="evidence" value="ECO:0007669"/>
    <property type="project" value="UniProtKB-EC"/>
</dbReference>
<evidence type="ECO:0000256" key="12">
    <source>
        <dbReference type="ARBA" id="ARBA00023098"/>
    </source>
</evidence>
<dbReference type="Proteomes" id="UP000886520">
    <property type="component" value="Chromosome 13"/>
</dbReference>
<keyword evidence="7" id="KW-0444">Lipid biosynthesis</keyword>
<feature type="transmembrane region" description="Helical" evidence="18">
    <location>
        <begin position="261"/>
        <end position="279"/>
    </location>
</feature>
<comment type="pathway">
    <text evidence="4">Lipid metabolism.</text>
</comment>
<feature type="region of interest" description="Disordered" evidence="17">
    <location>
        <begin position="47"/>
        <end position="70"/>
    </location>
</feature>
<dbReference type="InterPro" id="IPR000374">
    <property type="entry name" value="PC_trans"/>
</dbReference>
<feature type="transmembrane region" description="Helical" evidence="18">
    <location>
        <begin position="167"/>
        <end position="186"/>
    </location>
</feature>
<evidence type="ECO:0000256" key="16">
    <source>
        <dbReference type="RuleBase" id="RU003938"/>
    </source>
</evidence>
<evidence type="ECO:0000256" key="18">
    <source>
        <dbReference type="SAM" id="Phobius"/>
    </source>
</evidence>
<keyword evidence="14" id="KW-0594">Phospholipid biosynthesis</keyword>
<protein>
    <recommendedName>
        <fullName evidence="6 16">Phosphatidate cytidylyltransferase</fullName>
        <ecNumber evidence="6 16">2.7.7.41</ecNumber>
    </recommendedName>
</protein>